<gene>
    <name evidence="1" type="ORF">GPECTOR_432g306</name>
</gene>
<protein>
    <submittedName>
        <fullName evidence="1">Uncharacterized protein</fullName>
    </submittedName>
</protein>
<accession>A0A150FV60</accession>
<evidence type="ECO:0000313" key="2">
    <source>
        <dbReference type="Proteomes" id="UP000075714"/>
    </source>
</evidence>
<name>A0A150FV60_GONPE</name>
<evidence type="ECO:0000313" key="1">
    <source>
        <dbReference type="EMBL" id="KXZ41494.1"/>
    </source>
</evidence>
<dbReference type="EMBL" id="LSYV01000429">
    <property type="protein sequence ID" value="KXZ41494.1"/>
    <property type="molecule type" value="Genomic_DNA"/>
</dbReference>
<dbReference type="Proteomes" id="UP000075714">
    <property type="component" value="Unassembled WGS sequence"/>
</dbReference>
<keyword evidence="2" id="KW-1185">Reference proteome</keyword>
<reference evidence="2" key="1">
    <citation type="journal article" date="2016" name="Nat. Commun.">
        <title>The Gonium pectorale genome demonstrates co-option of cell cycle regulation during the evolution of multicellularity.</title>
        <authorList>
            <person name="Hanschen E.R."/>
            <person name="Marriage T.N."/>
            <person name="Ferris P.J."/>
            <person name="Hamaji T."/>
            <person name="Toyoda A."/>
            <person name="Fujiyama A."/>
            <person name="Neme R."/>
            <person name="Noguchi H."/>
            <person name="Minakuchi Y."/>
            <person name="Suzuki M."/>
            <person name="Kawai-Toyooka H."/>
            <person name="Smith D.R."/>
            <person name="Sparks H."/>
            <person name="Anderson J."/>
            <person name="Bakaric R."/>
            <person name="Luria V."/>
            <person name="Karger A."/>
            <person name="Kirschner M.W."/>
            <person name="Durand P.M."/>
            <person name="Michod R.E."/>
            <person name="Nozaki H."/>
            <person name="Olson B.J."/>
        </authorList>
    </citation>
    <scope>NUCLEOTIDE SEQUENCE [LARGE SCALE GENOMIC DNA]</scope>
    <source>
        <strain evidence="2">NIES-2863</strain>
    </source>
</reference>
<sequence length="96" mass="10267">MASLDQPASSRPGRLTGAAKQAFASATIPASAPIPWWSHWTFAYVTPLLAKAQREGRLDEHDAAGILPADLDAGRLAEEFELCQHAVLTLLESGRA</sequence>
<comment type="caution">
    <text evidence="1">The sequence shown here is derived from an EMBL/GenBank/DDBJ whole genome shotgun (WGS) entry which is preliminary data.</text>
</comment>
<proteinExistence type="predicted"/>
<dbReference type="AlphaFoldDB" id="A0A150FV60"/>
<organism evidence="1 2">
    <name type="scientific">Gonium pectorale</name>
    <name type="common">Green alga</name>
    <dbReference type="NCBI Taxonomy" id="33097"/>
    <lineage>
        <taxon>Eukaryota</taxon>
        <taxon>Viridiplantae</taxon>
        <taxon>Chlorophyta</taxon>
        <taxon>core chlorophytes</taxon>
        <taxon>Chlorophyceae</taxon>
        <taxon>CS clade</taxon>
        <taxon>Chlamydomonadales</taxon>
        <taxon>Volvocaceae</taxon>
        <taxon>Gonium</taxon>
    </lineage>
</organism>